<dbReference type="Proteomes" id="UP001178508">
    <property type="component" value="Chromosome 22"/>
</dbReference>
<dbReference type="EMBL" id="OY660885">
    <property type="protein sequence ID" value="CAJ1085464.1"/>
    <property type="molecule type" value="Genomic_DNA"/>
</dbReference>
<dbReference type="AlphaFoldDB" id="A0AAV1HL10"/>
<protein>
    <submittedName>
        <fullName evidence="2">Uncharacterized protein</fullName>
    </submittedName>
</protein>
<evidence type="ECO:0000256" key="1">
    <source>
        <dbReference type="SAM" id="MobiDB-lite"/>
    </source>
</evidence>
<feature type="compositionally biased region" description="Basic and acidic residues" evidence="1">
    <location>
        <begin position="43"/>
        <end position="57"/>
    </location>
</feature>
<evidence type="ECO:0000313" key="3">
    <source>
        <dbReference type="Proteomes" id="UP001178508"/>
    </source>
</evidence>
<feature type="region of interest" description="Disordered" evidence="1">
    <location>
        <begin position="33"/>
        <end position="69"/>
    </location>
</feature>
<accession>A0AAV1HL10</accession>
<sequence>MVPASNLLPTLSYPIIQFEWVWAQAAAASQRFSSSLLYPGETEGGREEERERQREDQGQLDSSLSDEGSVCANEEESVCACVRDDKSGRVRGRDEGGLDCVCERDREEIQAGGGKGA</sequence>
<reference evidence="2" key="1">
    <citation type="submission" date="2023-08" db="EMBL/GenBank/DDBJ databases">
        <authorList>
            <person name="Alioto T."/>
            <person name="Alioto T."/>
            <person name="Gomez Garrido J."/>
        </authorList>
    </citation>
    <scope>NUCLEOTIDE SEQUENCE</scope>
</reference>
<evidence type="ECO:0000313" key="2">
    <source>
        <dbReference type="EMBL" id="CAJ1085464.1"/>
    </source>
</evidence>
<organism evidence="2 3">
    <name type="scientific">Xyrichtys novacula</name>
    <name type="common">Pearly razorfish</name>
    <name type="synonym">Hemipteronotus novacula</name>
    <dbReference type="NCBI Taxonomy" id="13765"/>
    <lineage>
        <taxon>Eukaryota</taxon>
        <taxon>Metazoa</taxon>
        <taxon>Chordata</taxon>
        <taxon>Craniata</taxon>
        <taxon>Vertebrata</taxon>
        <taxon>Euteleostomi</taxon>
        <taxon>Actinopterygii</taxon>
        <taxon>Neopterygii</taxon>
        <taxon>Teleostei</taxon>
        <taxon>Neoteleostei</taxon>
        <taxon>Acanthomorphata</taxon>
        <taxon>Eupercaria</taxon>
        <taxon>Labriformes</taxon>
        <taxon>Labridae</taxon>
        <taxon>Xyrichtys</taxon>
    </lineage>
</organism>
<gene>
    <name evidence="2" type="ORF">XNOV1_A019199</name>
</gene>
<name>A0AAV1HL10_XYRNO</name>
<keyword evidence="3" id="KW-1185">Reference proteome</keyword>
<proteinExistence type="predicted"/>